<gene>
    <name evidence="2" type="ORF">RRG08_003750</name>
</gene>
<accession>A0AAE1AVF4</accession>
<comment type="caution">
    <text evidence="2">The sequence shown here is derived from an EMBL/GenBank/DDBJ whole genome shotgun (WGS) entry which is preliminary data.</text>
</comment>
<dbReference type="Proteomes" id="UP001283361">
    <property type="component" value="Unassembled WGS sequence"/>
</dbReference>
<keyword evidence="3" id="KW-1185">Reference proteome</keyword>
<feature type="compositionally biased region" description="Basic and acidic residues" evidence="1">
    <location>
        <begin position="164"/>
        <end position="177"/>
    </location>
</feature>
<name>A0AAE1AVF4_9GAST</name>
<dbReference type="AlphaFoldDB" id="A0AAE1AVF4"/>
<reference evidence="2" key="1">
    <citation type="journal article" date="2023" name="G3 (Bethesda)">
        <title>A reference genome for the long-term kleptoplast-retaining sea slug Elysia crispata morphotype clarki.</title>
        <authorList>
            <person name="Eastman K.E."/>
            <person name="Pendleton A.L."/>
            <person name="Shaikh M.A."/>
            <person name="Suttiyut T."/>
            <person name="Ogas R."/>
            <person name="Tomko P."/>
            <person name="Gavelis G."/>
            <person name="Widhalm J.R."/>
            <person name="Wisecaver J.H."/>
        </authorList>
    </citation>
    <scope>NUCLEOTIDE SEQUENCE</scope>
    <source>
        <strain evidence="2">ECLA1</strain>
    </source>
</reference>
<protein>
    <submittedName>
        <fullName evidence="2">Uncharacterized protein</fullName>
    </submittedName>
</protein>
<evidence type="ECO:0000256" key="1">
    <source>
        <dbReference type="SAM" id="MobiDB-lite"/>
    </source>
</evidence>
<proteinExistence type="predicted"/>
<sequence length="234" mass="26497">MWEYLLISRSVWKMFLVAKKQKPTVNEIFKSNMAMSTGRLEGIRPALSIRCTSNVHTILGSGNKFHEDFSLFLSSQIVYKSGKATGTEETKQTGKDNPSTMRRFALIPATFPPPHEVSGGKPESSIFIVLSVRIIVSYLLLTFSLIRSYTVKSLESSKSQQPIFREKVEKSDGRQRETEDDLECPGKAFNNQIPSYILRNSKFLHVVWDITPRASDNWSISSATKHLLQNYISS</sequence>
<dbReference type="EMBL" id="JAWDGP010001105">
    <property type="protein sequence ID" value="KAK3794602.1"/>
    <property type="molecule type" value="Genomic_DNA"/>
</dbReference>
<organism evidence="2 3">
    <name type="scientific">Elysia crispata</name>
    <name type="common">lettuce slug</name>
    <dbReference type="NCBI Taxonomy" id="231223"/>
    <lineage>
        <taxon>Eukaryota</taxon>
        <taxon>Metazoa</taxon>
        <taxon>Spiralia</taxon>
        <taxon>Lophotrochozoa</taxon>
        <taxon>Mollusca</taxon>
        <taxon>Gastropoda</taxon>
        <taxon>Heterobranchia</taxon>
        <taxon>Euthyneura</taxon>
        <taxon>Panpulmonata</taxon>
        <taxon>Sacoglossa</taxon>
        <taxon>Placobranchoidea</taxon>
        <taxon>Plakobranchidae</taxon>
        <taxon>Elysia</taxon>
    </lineage>
</organism>
<evidence type="ECO:0000313" key="3">
    <source>
        <dbReference type="Proteomes" id="UP001283361"/>
    </source>
</evidence>
<feature type="region of interest" description="Disordered" evidence="1">
    <location>
        <begin position="162"/>
        <end position="182"/>
    </location>
</feature>
<evidence type="ECO:0000313" key="2">
    <source>
        <dbReference type="EMBL" id="KAK3794602.1"/>
    </source>
</evidence>